<organism evidence="3 4">
    <name type="scientific">Pterulicium gracile</name>
    <dbReference type="NCBI Taxonomy" id="1884261"/>
    <lineage>
        <taxon>Eukaryota</taxon>
        <taxon>Fungi</taxon>
        <taxon>Dikarya</taxon>
        <taxon>Basidiomycota</taxon>
        <taxon>Agaricomycotina</taxon>
        <taxon>Agaricomycetes</taxon>
        <taxon>Agaricomycetidae</taxon>
        <taxon>Agaricales</taxon>
        <taxon>Pleurotineae</taxon>
        <taxon>Pterulaceae</taxon>
        <taxon>Pterulicium</taxon>
    </lineage>
</organism>
<evidence type="ECO:0000259" key="2">
    <source>
        <dbReference type="Pfam" id="PF07814"/>
    </source>
</evidence>
<feature type="compositionally biased region" description="Low complexity" evidence="1">
    <location>
        <begin position="321"/>
        <end position="336"/>
    </location>
</feature>
<dbReference type="OrthoDB" id="78088at2759"/>
<feature type="region of interest" description="Disordered" evidence="1">
    <location>
        <begin position="1"/>
        <end position="249"/>
    </location>
</feature>
<feature type="compositionally biased region" description="Basic and acidic residues" evidence="1">
    <location>
        <begin position="304"/>
        <end position="314"/>
    </location>
</feature>
<evidence type="ECO:0000313" key="4">
    <source>
        <dbReference type="Proteomes" id="UP000305067"/>
    </source>
</evidence>
<evidence type="ECO:0000313" key="3">
    <source>
        <dbReference type="EMBL" id="TFK95135.1"/>
    </source>
</evidence>
<feature type="compositionally biased region" description="Low complexity" evidence="1">
    <location>
        <begin position="100"/>
        <end position="113"/>
    </location>
</feature>
<dbReference type="Gene3D" id="1.25.10.10">
    <property type="entry name" value="Leucine-rich Repeat Variant"/>
    <property type="match status" value="1"/>
</dbReference>
<name>A0A5C3PZ64_9AGAR</name>
<feature type="compositionally biased region" description="Pro residues" evidence="1">
    <location>
        <begin position="114"/>
        <end position="125"/>
    </location>
</feature>
<feature type="domain" description="Wings apart-like protein C-terminal" evidence="2">
    <location>
        <begin position="354"/>
        <end position="427"/>
    </location>
</feature>
<feature type="region of interest" description="Disordered" evidence="1">
    <location>
        <begin position="266"/>
        <end position="336"/>
    </location>
</feature>
<dbReference type="InterPro" id="IPR022771">
    <property type="entry name" value="WAPL_C"/>
</dbReference>
<keyword evidence="4" id="KW-1185">Reference proteome</keyword>
<evidence type="ECO:0000256" key="1">
    <source>
        <dbReference type="SAM" id="MobiDB-lite"/>
    </source>
</evidence>
<feature type="compositionally biased region" description="Basic and acidic residues" evidence="1">
    <location>
        <begin position="272"/>
        <end position="295"/>
    </location>
</feature>
<dbReference type="EMBL" id="ML178936">
    <property type="protein sequence ID" value="TFK95135.1"/>
    <property type="molecule type" value="Genomic_DNA"/>
</dbReference>
<dbReference type="AlphaFoldDB" id="A0A5C3PZ64"/>
<dbReference type="Pfam" id="PF07814">
    <property type="entry name" value="WAPL"/>
    <property type="match status" value="1"/>
</dbReference>
<sequence>MNDSATTVSRETTRSSKRRKLDVGDNEDDHSEYLTRRPSANRKVITYGKSKHTTRPRSTEQAFNLESTVVLEDNDPTPSNVSGIARRKAKFAIEPSAPAGPGRPLPRSSKPPSSNRPPPRSPKPLPRTQGDPKPSSTPVEDYSHIFDLVQGGSHSSDSPITPHAVRNSGVKTSPSGRLPQRKVTYSQTDPAIASPSTRPPKAERLSSSVPSIPHTPTRSSVSPVKAAPAIASGSSTSASQAPNVSRTYSGRSRSFLISVSSSQYNVVPGTSHLDDVRDNDGGDPSSDKEDADARESYASLRSRWGVDRSDDDPYHLPTLPSQQSVSSTESSPAKPTTMLLAAPPLPDGMMNDLKSTNELRSKGESRRFLDEVGYLFEGLEHDSPVGLKRSSALEILKKLCDADFAKKANATDFYAQTASLLYECGAALLNDKILNAIFVIFVFLVSRDIGSFVDLLRRPMPVTFHIKEQSSQLLQVLSPMLLSDPSPETDVVRLSTTTDIAGMGLPELKKMGLRRQDKQILLQISDVMKSITPSLASTEASTPFLITEILVAAPRCDLHSSLISHILSTLRVSTHTIQHQLDATKRHSSNQKVDDIFSFTVPQVINLLKLLDDFLLGNWASSQCDEVDIGEDVVGWLLDLCYYSELPSKHYKPNKLLALSLRLILNLTHDTGNSRFHIQFSQHLGSIAFLGRQLVPPLGPAKSTIKFCKKEEHHKQDSKLRSLSGSAVPAMASEDPANQPADQLCLVLGILTSLLQGEARAEIKDQLREITISSNCSLAGTCFEACTCPSKQQSSVLHHLANVYSKCQQSSKPEDVSSFACEISNLDNFWSFVRGHIAVLLGLLMQDCANNQQLILQMLPGSSPREKLTQLITQVLDFAQQQEVVVGSKSQQYHVDKATLIERSQQSTTLIHSTVDFLCCVRDCTV</sequence>
<feature type="compositionally biased region" description="Polar residues" evidence="1">
    <location>
        <begin position="205"/>
        <end position="222"/>
    </location>
</feature>
<protein>
    <recommendedName>
        <fullName evidence="2">Wings apart-like protein C-terminal domain-containing protein</fullName>
    </recommendedName>
</protein>
<gene>
    <name evidence="3" type="ORF">BDV98DRAFT_83151</name>
</gene>
<feature type="compositionally biased region" description="Polar residues" evidence="1">
    <location>
        <begin position="232"/>
        <end position="248"/>
    </location>
</feature>
<reference evidence="3 4" key="1">
    <citation type="journal article" date="2019" name="Nat. Ecol. Evol.">
        <title>Megaphylogeny resolves global patterns of mushroom evolution.</title>
        <authorList>
            <person name="Varga T."/>
            <person name="Krizsan K."/>
            <person name="Foldi C."/>
            <person name="Dima B."/>
            <person name="Sanchez-Garcia M."/>
            <person name="Sanchez-Ramirez S."/>
            <person name="Szollosi G.J."/>
            <person name="Szarkandi J.G."/>
            <person name="Papp V."/>
            <person name="Albert L."/>
            <person name="Andreopoulos W."/>
            <person name="Angelini C."/>
            <person name="Antonin V."/>
            <person name="Barry K.W."/>
            <person name="Bougher N.L."/>
            <person name="Buchanan P."/>
            <person name="Buyck B."/>
            <person name="Bense V."/>
            <person name="Catcheside P."/>
            <person name="Chovatia M."/>
            <person name="Cooper J."/>
            <person name="Damon W."/>
            <person name="Desjardin D."/>
            <person name="Finy P."/>
            <person name="Geml J."/>
            <person name="Haridas S."/>
            <person name="Hughes K."/>
            <person name="Justo A."/>
            <person name="Karasinski D."/>
            <person name="Kautmanova I."/>
            <person name="Kiss B."/>
            <person name="Kocsube S."/>
            <person name="Kotiranta H."/>
            <person name="LaButti K.M."/>
            <person name="Lechner B.E."/>
            <person name="Liimatainen K."/>
            <person name="Lipzen A."/>
            <person name="Lukacs Z."/>
            <person name="Mihaltcheva S."/>
            <person name="Morgado L.N."/>
            <person name="Niskanen T."/>
            <person name="Noordeloos M.E."/>
            <person name="Ohm R.A."/>
            <person name="Ortiz-Santana B."/>
            <person name="Ovrebo C."/>
            <person name="Racz N."/>
            <person name="Riley R."/>
            <person name="Savchenko A."/>
            <person name="Shiryaev A."/>
            <person name="Soop K."/>
            <person name="Spirin V."/>
            <person name="Szebenyi C."/>
            <person name="Tomsovsky M."/>
            <person name="Tulloss R.E."/>
            <person name="Uehling J."/>
            <person name="Grigoriev I.V."/>
            <person name="Vagvolgyi C."/>
            <person name="Papp T."/>
            <person name="Martin F.M."/>
            <person name="Miettinen O."/>
            <person name="Hibbett D.S."/>
            <person name="Nagy L.G."/>
        </authorList>
    </citation>
    <scope>NUCLEOTIDE SEQUENCE [LARGE SCALE GENOMIC DNA]</scope>
    <source>
        <strain evidence="3 4">CBS 309.79</strain>
    </source>
</reference>
<dbReference type="Proteomes" id="UP000305067">
    <property type="component" value="Unassembled WGS sequence"/>
</dbReference>
<dbReference type="STRING" id="1884261.A0A5C3PZ64"/>
<accession>A0A5C3PZ64</accession>
<feature type="compositionally biased region" description="Low complexity" evidence="1">
    <location>
        <begin position="1"/>
        <end position="10"/>
    </location>
</feature>
<proteinExistence type="predicted"/>
<dbReference type="InterPro" id="IPR011989">
    <property type="entry name" value="ARM-like"/>
</dbReference>